<gene>
    <name evidence="13" type="ordered locus">Acid345_3085</name>
</gene>
<accession>Q1IM14</accession>
<dbReference type="PANTHER" id="PTHR33446:SF2">
    <property type="entry name" value="PROTEIN TONB"/>
    <property type="match status" value="1"/>
</dbReference>
<dbReference type="GO" id="GO:0098797">
    <property type="term" value="C:plasma membrane protein complex"/>
    <property type="evidence" value="ECO:0007669"/>
    <property type="project" value="TreeGrafter"/>
</dbReference>
<evidence type="ECO:0000256" key="3">
    <source>
        <dbReference type="ARBA" id="ARBA00022448"/>
    </source>
</evidence>
<dbReference type="HOGENOM" id="CLU_061791_0_0_0"/>
<dbReference type="SUPFAM" id="SSF74653">
    <property type="entry name" value="TolA/TonB C-terminal domain"/>
    <property type="match status" value="1"/>
</dbReference>
<keyword evidence="9 11" id="KW-0472">Membrane</keyword>
<organism evidence="13 14">
    <name type="scientific">Koribacter versatilis (strain Ellin345)</name>
    <dbReference type="NCBI Taxonomy" id="204669"/>
    <lineage>
        <taxon>Bacteria</taxon>
        <taxon>Pseudomonadati</taxon>
        <taxon>Acidobacteriota</taxon>
        <taxon>Terriglobia</taxon>
        <taxon>Terriglobales</taxon>
        <taxon>Candidatus Korobacteraceae</taxon>
        <taxon>Candidatus Korobacter</taxon>
    </lineage>
</organism>
<dbReference type="Pfam" id="PF03544">
    <property type="entry name" value="TonB_C"/>
    <property type="match status" value="1"/>
</dbReference>
<dbReference type="GO" id="GO:0031992">
    <property type="term" value="F:energy transducer activity"/>
    <property type="evidence" value="ECO:0007669"/>
    <property type="project" value="TreeGrafter"/>
</dbReference>
<comment type="subcellular location">
    <subcellularLocation>
        <location evidence="1">Cell inner membrane</location>
        <topology evidence="1">Single-pass membrane protein</topology>
        <orientation evidence="1">Periplasmic side</orientation>
    </subcellularLocation>
</comment>
<evidence type="ECO:0000256" key="7">
    <source>
        <dbReference type="ARBA" id="ARBA00022927"/>
    </source>
</evidence>
<dbReference type="STRING" id="204669.Acid345_3085"/>
<evidence type="ECO:0000259" key="12">
    <source>
        <dbReference type="PROSITE" id="PS52015"/>
    </source>
</evidence>
<evidence type="ECO:0000256" key="11">
    <source>
        <dbReference type="SAM" id="Phobius"/>
    </source>
</evidence>
<evidence type="ECO:0000256" key="5">
    <source>
        <dbReference type="ARBA" id="ARBA00022519"/>
    </source>
</evidence>
<dbReference type="PROSITE" id="PS52015">
    <property type="entry name" value="TONB_CTD"/>
    <property type="match status" value="1"/>
</dbReference>
<keyword evidence="8 11" id="KW-1133">Transmembrane helix</keyword>
<dbReference type="GO" id="GO:0055085">
    <property type="term" value="P:transmembrane transport"/>
    <property type="evidence" value="ECO:0007669"/>
    <property type="project" value="InterPro"/>
</dbReference>
<protein>
    <submittedName>
        <fullName evidence="13">TonB-like protein</fullName>
    </submittedName>
</protein>
<dbReference type="EMBL" id="CP000360">
    <property type="protein sequence ID" value="ABF42086.1"/>
    <property type="molecule type" value="Genomic_DNA"/>
</dbReference>
<evidence type="ECO:0000313" key="13">
    <source>
        <dbReference type="EMBL" id="ABF42086.1"/>
    </source>
</evidence>
<evidence type="ECO:0000313" key="14">
    <source>
        <dbReference type="Proteomes" id="UP000002432"/>
    </source>
</evidence>
<dbReference type="PANTHER" id="PTHR33446">
    <property type="entry name" value="PROTEIN TONB-RELATED"/>
    <property type="match status" value="1"/>
</dbReference>
<dbReference type="GO" id="GO:0015031">
    <property type="term" value="P:protein transport"/>
    <property type="evidence" value="ECO:0007669"/>
    <property type="project" value="UniProtKB-KW"/>
</dbReference>
<feature type="region of interest" description="Disordered" evidence="10">
    <location>
        <begin position="1"/>
        <end position="21"/>
    </location>
</feature>
<dbReference type="EnsemblBacteria" id="ABF42086">
    <property type="protein sequence ID" value="ABF42086"/>
    <property type="gene ID" value="Acid345_3085"/>
</dbReference>
<dbReference type="RefSeq" id="WP_011523885.1">
    <property type="nucleotide sequence ID" value="NC_008009.1"/>
</dbReference>
<dbReference type="NCBIfam" id="TIGR01352">
    <property type="entry name" value="tonB_Cterm"/>
    <property type="match status" value="1"/>
</dbReference>
<reference evidence="13 14" key="1">
    <citation type="journal article" date="2009" name="Appl. Environ. Microbiol.">
        <title>Three genomes from the phylum Acidobacteria provide insight into the lifestyles of these microorganisms in soils.</title>
        <authorList>
            <person name="Ward N.L."/>
            <person name="Challacombe J.F."/>
            <person name="Janssen P.H."/>
            <person name="Henrissat B."/>
            <person name="Coutinho P.M."/>
            <person name="Wu M."/>
            <person name="Xie G."/>
            <person name="Haft D.H."/>
            <person name="Sait M."/>
            <person name="Badger J."/>
            <person name="Barabote R.D."/>
            <person name="Bradley B."/>
            <person name="Brettin T.S."/>
            <person name="Brinkac L.M."/>
            <person name="Bruce D."/>
            <person name="Creasy T."/>
            <person name="Daugherty S.C."/>
            <person name="Davidsen T.M."/>
            <person name="DeBoy R.T."/>
            <person name="Detter J.C."/>
            <person name="Dodson R.J."/>
            <person name="Durkin A.S."/>
            <person name="Ganapathy A."/>
            <person name="Gwinn-Giglio M."/>
            <person name="Han C.S."/>
            <person name="Khouri H."/>
            <person name="Kiss H."/>
            <person name="Kothari S.P."/>
            <person name="Madupu R."/>
            <person name="Nelson K.E."/>
            <person name="Nelson W.C."/>
            <person name="Paulsen I."/>
            <person name="Penn K."/>
            <person name="Ren Q."/>
            <person name="Rosovitz M.J."/>
            <person name="Selengut J.D."/>
            <person name="Shrivastava S."/>
            <person name="Sullivan S.A."/>
            <person name="Tapia R."/>
            <person name="Thompson L.S."/>
            <person name="Watkins K.L."/>
            <person name="Yang Q."/>
            <person name="Yu C."/>
            <person name="Zafar N."/>
            <person name="Zhou L."/>
            <person name="Kuske C.R."/>
        </authorList>
    </citation>
    <scope>NUCLEOTIDE SEQUENCE [LARGE SCALE GENOMIC DNA]</scope>
    <source>
        <strain evidence="13 14">Ellin345</strain>
    </source>
</reference>
<evidence type="ECO:0000256" key="10">
    <source>
        <dbReference type="SAM" id="MobiDB-lite"/>
    </source>
</evidence>
<feature type="transmembrane region" description="Helical" evidence="11">
    <location>
        <begin position="42"/>
        <end position="63"/>
    </location>
</feature>
<dbReference type="AlphaFoldDB" id="Q1IM14"/>
<dbReference type="OrthoDB" id="1685233at2"/>
<keyword evidence="14" id="KW-1185">Reference proteome</keyword>
<keyword evidence="6 11" id="KW-0812">Transmembrane</keyword>
<dbReference type="InterPro" id="IPR006260">
    <property type="entry name" value="TonB/TolA_C"/>
</dbReference>
<dbReference type="Gene3D" id="3.30.1150.10">
    <property type="match status" value="1"/>
</dbReference>
<feature type="domain" description="TonB C-terminal" evidence="12">
    <location>
        <begin position="209"/>
        <end position="298"/>
    </location>
</feature>
<dbReference type="eggNOG" id="COG0810">
    <property type="taxonomic scope" value="Bacteria"/>
</dbReference>
<keyword evidence="7" id="KW-0653">Protein transport</keyword>
<dbReference type="InterPro" id="IPR037682">
    <property type="entry name" value="TonB_C"/>
</dbReference>
<dbReference type="InterPro" id="IPR051045">
    <property type="entry name" value="TonB-dependent_transducer"/>
</dbReference>
<evidence type="ECO:0000256" key="9">
    <source>
        <dbReference type="ARBA" id="ARBA00023136"/>
    </source>
</evidence>
<dbReference type="KEGG" id="aba:Acid345_3085"/>
<keyword evidence="3" id="KW-0813">Transport</keyword>
<evidence type="ECO:0000256" key="8">
    <source>
        <dbReference type="ARBA" id="ARBA00022989"/>
    </source>
</evidence>
<keyword evidence="5" id="KW-0997">Cell inner membrane</keyword>
<keyword evidence="4" id="KW-1003">Cell membrane</keyword>
<proteinExistence type="inferred from homology"/>
<evidence type="ECO:0000256" key="6">
    <source>
        <dbReference type="ARBA" id="ARBA00022692"/>
    </source>
</evidence>
<dbReference type="Proteomes" id="UP000002432">
    <property type="component" value="Chromosome"/>
</dbReference>
<comment type="similarity">
    <text evidence="2">Belongs to the TonB family.</text>
</comment>
<evidence type="ECO:0000256" key="4">
    <source>
        <dbReference type="ARBA" id="ARBA00022475"/>
    </source>
</evidence>
<evidence type="ECO:0000256" key="1">
    <source>
        <dbReference type="ARBA" id="ARBA00004383"/>
    </source>
</evidence>
<name>Q1IM14_KORVE</name>
<evidence type="ECO:0000256" key="2">
    <source>
        <dbReference type="ARBA" id="ARBA00006555"/>
    </source>
</evidence>
<sequence>MSTSALEKPTLPDPEVPPADSGYRLTMLDAENSYAVDRKSFYYSYAINMFTVLLVIWASHWTFTHKEVLQKQVSTLATDIGEYLPMPVGNKAMGGGGGGGDRDKLAAPKGAVPKIKTDIQITPPAVVVRNENPKLAVEPSVVAPPNIPVLKTGDLGDPLAKIMGAPSNGTGAGGGIGSGSGGGVGSGRGPGVGPGWGGGYGGGVYRVGNGVSAPVAVYDPEPDYSEEARKAKYQGVVVLAVVVGPDGRAHDPRVQRSLGMGLDEKAIEKIKEWKFEPAKKDGVPVAVMVSIEVSFHLY</sequence>